<proteinExistence type="predicted"/>
<protein>
    <submittedName>
        <fullName evidence="1">Uncharacterized protein</fullName>
    </submittedName>
</protein>
<dbReference type="EMBL" id="AC119671">
    <property type="protein sequence ID" value="AAX95405.1"/>
    <property type="molecule type" value="Genomic_DNA"/>
</dbReference>
<dbReference type="Proteomes" id="UP000000763">
    <property type="component" value="Chromosome 11"/>
</dbReference>
<dbReference type="AlphaFoldDB" id="Q2R865"/>
<evidence type="ECO:0000313" key="1">
    <source>
        <dbReference type="EMBL" id="AAX95405.1"/>
    </source>
</evidence>
<organism evidence="1 2">
    <name type="scientific">Oryza sativa subsp. japonica</name>
    <name type="common">Rice</name>
    <dbReference type="NCBI Taxonomy" id="39947"/>
    <lineage>
        <taxon>Eukaryota</taxon>
        <taxon>Viridiplantae</taxon>
        <taxon>Streptophyta</taxon>
        <taxon>Embryophyta</taxon>
        <taxon>Tracheophyta</taxon>
        <taxon>Spermatophyta</taxon>
        <taxon>Magnoliopsida</taxon>
        <taxon>Liliopsida</taxon>
        <taxon>Poales</taxon>
        <taxon>Poaceae</taxon>
        <taxon>BOP clade</taxon>
        <taxon>Oryzoideae</taxon>
        <taxon>Oryzeae</taxon>
        <taxon>Oryzinae</taxon>
        <taxon>Oryza</taxon>
        <taxon>Oryza sativa</taxon>
    </lineage>
</organism>
<evidence type="ECO:0000313" key="2">
    <source>
        <dbReference type="Proteomes" id="UP000000763"/>
    </source>
</evidence>
<reference evidence="2" key="2">
    <citation type="journal article" date="2008" name="Nucleic Acids Res.">
        <title>The rice annotation project database (RAP-DB): 2008 update.</title>
        <authorList>
            <consortium name="The rice annotation project (RAP)"/>
        </authorList>
    </citation>
    <scope>GENOME REANNOTATION</scope>
    <source>
        <strain evidence="2">cv. Nipponbare</strain>
    </source>
</reference>
<name>Q2R865_ORYSJ</name>
<sequence>MAEVPKKGLRTLILLVVWEIWKERNQRIFEHKESTTTYPLAKIKEEARLWMLVGAKRLRELLPLLV</sequence>
<accession>Q2R865</accession>
<reference evidence="2" key="1">
    <citation type="journal article" date="2005" name="Nature">
        <title>The map-based sequence of the rice genome.</title>
        <authorList>
            <consortium name="International rice genome sequencing project (IRGSP)"/>
            <person name="Matsumoto T."/>
            <person name="Wu J."/>
            <person name="Kanamori H."/>
            <person name="Katayose Y."/>
            <person name="Fujisawa M."/>
            <person name="Namiki N."/>
            <person name="Mizuno H."/>
            <person name="Yamamoto K."/>
            <person name="Antonio B.A."/>
            <person name="Baba T."/>
            <person name="Sakata K."/>
            <person name="Nagamura Y."/>
            <person name="Aoki H."/>
            <person name="Arikawa K."/>
            <person name="Arita K."/>
            <person name="Bito T."/>
            <person name="Chiden Y."/>
            <person name="Fujitsuka N."/>
            <person name="Fukunaka R."/>
            <person name="Hamada M."/>
            <person name="Harada C."/>
            <person name="Hayashi A."/>
            <person name="Hijishita S."/>
            <person name="Honda M."/>
            <person name="Hosokawa S."/>
            <person name="Ichikawa Y."/>
            <person name="Idonuma A."/>
            <person name="Iijima M."/>
            <person name="Ikeda M."/>
            <person name="Ikeno M."/>
            <person name="Ito K."/>
            <person name="Ito S."/>
            <person name="Ito T."/>
            <person name="Ito Y."/>
            <person name="Ito Y."/>
            <person name="Iwabuchi A."/>
            <person name="Kamiya K."/>
            <person name="Karasawa W."/>
            <person name="Kurita K."/>
            <person name="Katagiri S."/>
            <person name="Kikuta A."/>
            <person name="Kobayashi H."/>
            <person name="Kobayashi N."/>
            <person name="Machita K."/>
            <person name="Maehara T."/>
            <person name="Masukawa M."/>
            <person name="Mizubayashi T."/>
            <person name="Mukai Y."/>
            <person name="Nagasaki H."/>
            <person name="Nagata Y."/>
            <person name="Naito S."/>
            <person name="Nakashima M."/>
            <person name="Nakama Y."/>
            <person name="Nakamichi Y."/>
            <person name="Nakamura M."/>
            <person name="Meguro A."/>
            <person name="Negishi M."/>
            <person name="Ohta I."/>
            <person name="Ohta T."/>
            <person name="Okamoto M."/>
            <person name="Ono N."/>
            <person name="Saji S."/>
            <person name="Sakaguchi M."/>
            <person name="Sakai K."/>
            <person name="Shibata M."/>
            <person name="Shimokawa T."/>
            <person name="Song J."/>
            <person name="Takazaki Y."/>
            <person name="Terasawa K."/>
            <person name="Tsugane M."/>
            <person name="Tsuji K."/>
            <person name="Ueda S."/>
            <person name="Waki K."/>
            <person name="Yamagata H."/>
            <person name="Yamamoto M."/>
            <person name="Yamamoto S."/>
            <person name="Yamane H."/>
            <person name="Yoshiki S."/>
            <person name="Yoshihara R."/>
            <person name="Yukawa K."/>
            <person name="Zhong H."/>
            <person name="Yano M."/>
            <person name="Yuan Q."/>
            <person name="Ouyang S."/>
            <person name="Liu J."/>
            <person name="Jones K.M."/>
            <person name="Gansberger K."/>
            <person name="Moffat K."/>
            <person name="Hill J."/>
            <person name="Bera J."/>
            <person name="Fadrosh D."/>
            <person name="Jin S."/>
            <person name="Johri S."/>
            <person name="Kim M."/>
            <person name="Overton L."/>
            <person name="Reardon M."/>
            <person name="Tsitrin T."/>
            <person name="Vuong H."/>
            <person name="Weaver B."/>
            <person name="Ciecko A."/>
            <person name="Tallon L."/>
            <person name="Jackson J."/>
            <person name="Pai G."/>
            <person name="Aken S.V."/>
            <person name="Utterback T."/>
            <person name="Reidmuller S."/>
            <person name="Feldblyum T."/>
            <person name="Hsiao J."/>
            <person name="Zismann V."/>
            <person name="Iobst S."/>
            <person name="de Vazeille A.R."/>
            <person name="Buell C.R."/>
            <person name="Ying K."/>
            <person name="Li Y."/>
            <person name="Lu T."/>
            <person name="Huang Y."/>
            <person name="Zhao Q."/>
            <person name="Feng Q."/>
            <person name="Zhang L."/>
            <person name="Zhu J."/>
            <person name="Weng Q."/>
            <person name="Mu J."/>
            <person name="Lu Y."/>
            <person name="Fan D."/>
            <person name="Liu Y."/>
            <person name="Guan J."/>
            <person name="Zhang Y."/>
            <person name="Yu S."/>
            <person name="Liu X."/>
            <person name="Zhang Y."/>
            <person name="Hong G."/>
            <person name="Han B."/>
            <person name="Choisne N."/>
            <person name="Demange N."/>
            <person name="Orjeda G."/>
            <person name="Samain S."/>
            <person name="Cattolico L."/>
            <person name="Pelletier E."/>
            <person name="Couloux A."/>
            <person name="Segurens B."/>
            <person name="Wincker P."/>
            <person name="D'Hont A."/>
            <person name="Scarpelli C."/>
            <person name="Weissenbach J."/>
            <person name="Salanoubat M."/>
            <person name="Quetier F."/>
            <person name="Yu Y."/>
            <person name="Kim H.R."/>
            <person name="Rambo T."/>
            <person name="Currie J."/>
            <person name="Collura K."/>
            <person name="Luo M."/>
            <person name="Yang T."/>
            <person name="Ammiraju J.S.S."/>
            <person name="Engler F."/>
            <person name="Soderlund C."/>
            <person name="Wing R.A."/>
            <person name="Palmer L.E."/>
            <person name="de la Bastide M."/>
            <person name="Spiegel L."/>
            <person name="Nascimento L."/>
            <person name="Zutavern T."/>
            <person name="O'Shaughnessy A."/>
            <person name="Dike S."/>
            <person name="Dedhia N."/>
            <person name="Preston R."/>
            <person name="Balija V."/>
            <person name="McCombie W.R."/>
            <person name="Chow T."/>
            <person name="Chen H."/>
            <person name="Chung M."/>
            <person name="Chen C."/>
            <person name="Shaw J."/>
            <person name="Wu H."/>
            <person name="Hsiao K."/>
            <person name="Chao Y."/>
            <person name="Chu M."/>
            <person name="Cheng C."/>
            <person name="Hour A."/>
            <person name="Lee P."/>
            <person name="Lin S."/>
            <person name="Lin Y."/>
            <person name="Liou J."/>
            <person name="Liu S."/>
            <person name="Hsing Y."/>
            <person name="Raghuvanshi S."/>
            <person name="Mohanty A."/>
            <person name="Bharti A.K."/>
            <person name="Gaur A."/>
            <person name="Gupta V."/>
            <person name="Kumar D."/>
            <person name="Ravi V."/>
            <person name="Vij S."/>
            <person name="Kapur A."/>
            <person name="Khurana P."/>
            <person name="Khurana P."/>
            <person name="Khurana J.P."/>
            <person name="Tyagi A.K."/>
            <person name="Gaikwad K."/>
            <person name="Singh A."/>
            <person name="Dalal V."/>
            <person name="Srivastava S."/>
            <person name="Dixit A."/>
            <person name="Pal A.K."/>
            <person name="Ghazi I.A."/>
            <person name="Yadav M."/>
            <person name="Pandit A."/>
            <person name="Bhargava A."/>
            <person name="Sureshbabu K."/>
            <person name="Batra K."/>
            <person name="Sharma T.R."/>
            <person name="Mohapatra T."/>
            <person name="Singh N.K."/>
            <person name="Messing J."/>
            <person name="Nelson A.B."/>
            <person name="Fuks G."/>
            <person name="Kavchok S."/>
            <person name="Keizer G."/>
            <person name="Linton E."/>
            <person name="Llaca V."/>
            <person name="Song R."/>
            <person name="Tanyolac B."/>
            <person name="Young S."/>
            <person name="Ho-Il K."/>
            <person name="Hahn J.H."/>
            <person name="Sangsakoo G."/>
            <person name="Vanavichit A."/>
            <person name="de Mattos Luiz.A.T."/>
            <person name="Zimmer P.D."/>
            <person name="Malone G."/>
            <person name="Dellagostin O."/>
            <person name="de Oliveira A.C."/>
            <person name="Bevan M."/>
            <person name="Bancroft I."/>
            <person name="Minx P."/>
            <person name="Cordum H."/>
            <person name="Wilson R."/>
            <person name="Cheng Z."/>
            <person name="Jin W."/>
            <person name="Jiang J."/>
            <person name="Leong S.A."/>
            <person name="Iwama H."/>
            <person name="Gojobori T."/>
            <person name="Itoh T."/>
            <person name="Niimura Y."/>
            <person name="Fujii Y."/>
            <person name="Habara T."/>
            <person name="Sakai H."/>
            <person name="Sato Y."/>
            <person name="Wilson G."/>
            <person name="Kumar K."/>
            <person name="McCouch S."/>
            <person name="Juretic N."/>
            <person name="Hoen D."/>
            <person name="Wright S."/>
            <person name="Bruskiewich R."/>
            <person name="Bureau T."/>
            <person name="Miyao A."/>
            <person name="Hirochika H."/>
            <person name="Nishikawa T."/>
            <person name="Kadowaki K."/>
            <person name="Sugiura M."/>
            <person name="Burr B."/>
            <person name="Sasaki T."/>
        </authorList>
    </citation>
    <scope>NUCLEOTIDE SEQUENCE [LARGE SCALE GENOMIC DNA]</scope>
    <source>
        <strain evidence="2">cv. Nipponbare</strain>
    </source>
</reference>